<evidence type="ECO:0000256" key="2">
    <source>
        <dbReference type="ARBA" id="ARBA00022723"/>
    </source>
</evidence>
<keyword evidence="2" id="KW-0479">Metal-binding</keyword>
<evidence type="ECO:0000256" key="3">
    <source>
        <dbReference type="ARBA" id="ARBA00022896"/>
    </source>
</evidence>
<protein>
    <submittedName>
        <fullName evidence="8">PKHD-type hydroxylase</fullName>
        <ecNumber evidence="8">1.14.11.-</ecNumber>
    </submittedName>
</protein>
<dbReference type="InterPro" id="IPR006620">
    <property type="entry name" value="Pro_4_hyd_alph"/>
</dbReference>
<evidence type="ECO:0000256" key="5">
    <source>
        <dbReference type="ARBA" id="ARBA00023002"/>
    </source>
</evidence>
<dbReference type="SUPFAM" id="SSF51197">
    <property type="entry name" value="Clavaminate synthase-like"/>
    <property type="match status" value="1"/>
</dbReference>
<sequence>MLTVHRIPAAFSEADCARIIDITKAAESADARLVGRNRDHNLRRADLVWIDDLPDTGWIMERIIEVVREANREVYGFDLDGFDESAQVARYGAERQGHFGWHADIGDGRLAGRRKLTMVVQLSDADAYRGGALEVMPSAHTVEASRERGSATLFPSFLLHRVTPVEEGARHSLTIWAHGPGFR</sequence>
<reference evidence="8 9" key="1">
    <citation type="submission" date="2016-03" db="EMBL/GenBank/DDBJ databases">
        <title>Deep-sea bacteria in the southern Pacific.</title>
        <authorList>
            <person name="Tang K."/>
        </authorList>
    </citation>
    <scope>NUCLEOTIDE SEQUENCE [LARGE SCALE GENOMIC DNA]</scope>
    <source>
        <strain evidence="8 9">JLT2016</strain>
    </source>
</reference>
<dbReference type="EMBL" id="CP014796">
    <property type="protein sequence ID" value="APX22608.1"/>
    <property type="molecule type" value="Genomic_DNA"/>
</dbReference>
<dbReference type="STRING" id="1229727.Ga0080559_TMP1812"/>
<dbReference type="PROSITE" id="PS51471">
    <property type="entry name" value="FE2OG_OXY"/>
    <property type="match status" value="1"/>
</dbReference>
<dbReference type="InterPro" id="IPR005123">
    <property type="entry name" value="Oxoglu/Fe-dep_dioxygenase_dom"/>
</dbReference>
<keyword evidence="4" id="KW-0223">Dioxygenase</keyword>
<dbReference type="KEGG" id="tpro:Ga0080559_TMP1812"/>
<keyword evidence="3" id="KW-0847">Vitamin C</keyword>
<dbReference type="OrthoDB" id="9812472at2"/>
<accession>A0A1U7D3D0</accession>
<evidence type="ECO:0000313" key="9">
    <source>
        <dbReference type="Proteomes" id="UP000186559"/>
    </source>
</evidence>
<evidence type="ECO:0000259" key="7">
    <source>
        <dbReference type="PROSITE" id="PS51471"/>
    </source>
</evidence>
<dbReference type="InterPro" id="IPR044862">
    <property type="entry name" value="Pro_4_hyd_alph_FE2OG_OXY"/>
</dbReference>
<dbReference type="RefSeq" id="WP_076622902.1">
    <property type="nucleotide sequence ID" value="NZ_BMEW01000004.1"/>
</dbReference>
<comment type="cofactor">
    <cofactor evidence="1">
        <name>L-ascorbate</name>
        <dbReference type="ChEBI" id="CHEBI:38290"/>
    </cofactor>
</comment>
<keyword evidence="5 8" id="KW-0560">Oxidoreductase</keyword>
<evidence type="ECO:0000256" key="6">
    <source>
        <dbReference type="ARBA" id="ARBA00023004"/>
    </source>
</evidence>
<evidence type="ECO:0000256" key="4">
    <source>
        <dbReference type="ARBA" id="ARBA00022964"/>
    </source>
</evidence>
<dbReference type="Pfam" id="PF13640">
    <property type="entry name" value="2OG-FeII_Oxy_3"/>
    <property type="match status" value="1"/>
</dbReference>
<dbReference type="Gene3D" id="2.60.120.620">
    <property type="entry name" value="q2cbj1_9rhob like domain"/>
    <property type="match status" value="1"/>
</dbReference>
<gene>
    <name evidence="8" type="ORF">Ga0080559_TMP1812</name>
</gene>
<proteinExistence type="predicted"/>
<organism evidence="8 9">
    <name type="scientific">Salipiger profundus</name>
    <dbReference type="NCBI Taxonomy" id="1229727"/>
    <lineage>
        <taxon>Bacteria</taxon>
        <taxon>Pseudomonadati</taxon>
        <taxon>Pseudomonadota</taxon>
        <taxon>Alphaproteobacteria</taxon>
        <taxon>Rhodobacterales</taxon>
        <taxon>Roseobacteraceae</taxon>
        <taxon>Salipiger</taxon>
    </lineage>
</organism>
<dbReference type="GO" id="GO:0005506">
    <property type="term" value="F:iron ion binding"/>
    <property type="evidence" value="ECO:0007669"/>
    <property type="project" value="InterPro"/>
</dbReference>
<evidence type="ECO:0000313" key="8">
    <source>
        <dbReference type="EMBL" id="APX22608.1"/>
    </source>
</evidence>
<name>A0A1U7D3D0_9RHOB</name>
<dbReference type="GO" id="GO:0051213">
    <property type="term" value="F:dioxygenase activity"/>
    <property type="evidence" value="ECO:0007669"/>
    <property type="project" value="UniProtKB-KW"/>
</dbReference>
<dbReference type="GO" id="GO:0016705">
    <property type="term" value="F:oxidoreductase activity, acting on paired donors, with incorporation or reduction of molecular oxygen"/>
    <property type="evidence" value="ECO:0007669"/>
    <property type="project" value="InterPro"/>
</dbReference>
<dbReference type="GO" id="GO:0031418">
    <property type="term" value="F:L-ascorbic acid binding"/>
    <property type="evidence" value="ECO:0007669"/>
    <property type="project" value="UniProtKB-KW"/>
</dbReference>
<keyword evidence="9" id="KW-1185">Reference proteome</keyword>
<dbReference type="Proteomes" id="UP000186559">
    <property type="component" value="Chromosome"/>
</dbReference>
<dbReference type="AlphaFoldDB" id="A0A1U7D3D0"/>
<dbReference type="SMART" id="SM00702">
    <property type="entry name" value="P4Hc"/>
    <property type="match status" value="1"/>
</dbReference>
<feature type="domain" description="Fe2OG dioxygenase" evidence="7">
    <location>
        <begin position="82"/>
        <end position="179"/>
    </location>
</feature>
<keyword evidence="6" id="KW-0408">Iron</keyword>
<dbReference type="EC" id="1.14.11.-" evidence="8"/>
<evidence type="ECO:0000256" key="1">
    <source>
        <dbReference type="ARBA" id="ARBA00001961"/>
    </source>
</evidence>